<protein>
    <submittedName>
        <fullName evidence="1">Uncharacterized protein</fullName>
    </submittedName>
</protein>
<organism evidence="1 2">
    <name type="scientific">Plectosphaerella plurivora</name>
    <dbReference type="NCBI Taxonomy" id="936078"/>
    <lineage>
        <taxon>Eukaryota</taxon>
        <taxon>Fungi</taxon>
        <taxon>Dikarya</taxon>
        <taxon>Ascomycota</taxon>
        <taxon>Pezizomycotina</taxon>
        <taxon>Sordariomycetes</taxon>
        <taxon>Hypocreomycetidae</taxon>
        <taxon>Glomerellales</taxon>
        <taxon>Plectosphaerellaceae</taxon>
        <taxon>Plectosphaerella</taxon>
    </lineage>
</organism>
<proteinExistence type="predicted"/>
<dbReference type="Proteomes" id="UP000770015">
    <property type="component" value="Unassembled WGS sequence"/>
</dbReference>
<sequence length="286" mass="32193">MDIPEDQNWMMQLAVSIINDDKIDIPDSLELNKILEFMEFCKEYEMMKILGPQGASWAAKLTSGTFQTVWIHMELGDYEGFRTQFGHLFVGTHCVAGNLVDETGRGPNDYQSSLPECFIDAIKFGRIDMVKRITMLVKRFIDKTNNNSTACHCDEADRAGCRNARIGHALRVAMDAGIATAVFAPENRALEEYQGYQGSIGDLVARTQATGVYESTSVTVHTPFLGAVQAQNCMWLDDALKEAEDILLSLDLGDDGERMWEIMREKRVPVDTWSNDWRAAEEEMSQ</sequence>
<name>A0A9P8VJW3_9PEZI</name>
<comment type="caution">
    <text evidence="1">The sequence shown here is derived from an EMBL/GenBank/DDBJ whole genome shotgun (WGS) entry which is preliminary data.</text>
</comment>
<dbReference type="AlphaFoldDB" id="A0A9P8VJW3"/>
<evidence type="ECO:0000313" key="1">
    <source>
        <dbReference type="EMBL" id="KAH6695290.1"/>
    </source>
</evidence>
<accession>A0A9P8VJW3</accession>
<evidence type="ECO:0000313" key="2">
    <source>
        <dbReference type="Proteomes" id="UP000770015"/>
    </source>
</evidence>
<gene>
    <name evidence="1" type="ORF">F5X68DRAFT_243852</name>
</gene>
<keyword evidence="2" id="KW-1185">Reference proteome</keyword>
<dbReference type="EMBL" id="JAGSXJ010000002">
    <property type="protein sequence ID" value="KAH6695290.1"/>
    <property type="molecule type" value="Genomic_DNA"/>
</dbReference>
<reference evidence="1" key="1">
    <citation type="journal article" date="2021" name="Nat. Commun.">
        <title>Genetic determinants of endophytism in the Arabidopsis root mycobiome.</title>
        <authorList>
            <person name="Mesny F."/>
            <person name="Miyauchi S."/>
            <person name="Thiergart T."/>
            <person name="Pickel B."/>
            <person name="Atanasova L."/>
            <person name="Karlsson M."/>
            <person name="Huettel B."/>
            <person name="Barry K.W."/>
            <person name="Haridas S."/>
            <person name="Chen C."/>
            <person name="Bauer D."/>
            <person name="Andreopoulos W."/>
            <person name="Pangilinan J."/>
            <person name="LaButti K."/>
            <person name="Riley R."/>
            <person name="Lipzen A."/>
            <person name="Clum A."/>
            <person name="Drula E."/>
            <person name="Henrissat B."/>
            <person name="Kohler A."/>
            <person name="Grigoriev I.V."/>
            <person name="Martin F.M."/>
            <person name="Hacquard S."/>
        </authorList>
    </citation>
    <scope>NUCLEOTIDE SEQUENCE</scope>
    <source>
        <strain evidence="1">MPI-SDFR-AT-0117</strain>
    </source>
</reference>